<dbReference type="AlphaFoldDB" id="A0A809S9A3"/>
<dbReference type="GO" id="GO:0003887">
    <property type="term" value="F:DNA-directed DNA polymerase activity"/>
    <property type="evidence" value="ECO:0007669"/>
    <property type="project" value="InterPro"/>
</dbReference>
<protein>
    <submittedName>
        <fullName evidence="1">DNA polymerase III subunit delta</fullName>
    </submittedName>
</protein>
<dbReference type="InterPro" id="IPR004622">
    <property type="entry name" value="DNA_pol_HolB"/>
</dbReference>
<dbReference type="InterPro" id="IPR050238">
    <property type="entry name" value="DNA_Rep/Repair_Clamp_Loader"/>
</dbReference>
<dbReference type="PANTHER" id="PTHR11669">
    <property type="entry name" value="REPLICATION FACTOR C / DNA POLYMERASE III GAMMA-TAU SUBUNIT"/>
    <property type="match status" value="1"/>
</dbReference>
<accession>A0A809S9A3</accession>
<dbReference type="InterPro" id="IPR027417">
    <property type="entry name" value="P-loop_NTPase"/>
</dbReference>
<dbReference type="GO" id="GO:0006261">
    <property type="term" value="P:DNA-templated DNA replication"/>
    <property type="evidence" value="ECO:0007669"/>
    <property type="project" value="TreeGrafter"/>
</dbReference>
<dbReference type="Pfam" id="PF13177">
    <property type="entry name" value="DNA_pol3_delta2"/>
    <property type="match status" value="1"/>
</dbReference>
<evidence type="ECO:0000313" key="2">
    <source>
        <dbReference type="Proteomes" id="UP000463939"/>
    </source>
</evidence>
<evidence type="ECO:0000313" key="1">
    <source>
        <dbReference type="EMBL" id="BBP01113.1"/>
    </source>
</evidence>
<gene>
    <name evidence="1" type="primary">holB</name>
    <name evidence="1" type="ORF">SFSGTM_18210</name>
</gene>
<dbReference type="EMBL" id="AP021881">
    <property type="protein sequence ID" value="BBP01113.1"/>
    <property type="molecule type" value="Genomic_DNA"/>
</dbReference>
<dbReference type="NCBIfam" id="TIGR00678">
    <property type="entry name" value="holB"/>
    <property type="match status" value="1"/>
</dbReference>
<sequence length="331" mass="36934">MLDAYPWQIDTAQRLINLRKQLPHALLLHGRAGLGKYALAQSYAKFLLCESADKSIAACGVCPACHWFEQGAHPDVHVLQPSAMDEVEDSDAKRSAWISVEQVRHAIDFVQLTSHRNGLRIVLIYPAEAMQAGAANALLKTLEEPPENSLLILVSDQMSKLIPTILSRCHLVGFDLPENGPTLAWLQEQGVENAALCLGLAAGSPLRAVTLADADYQTRRRTLLQDLLAAKKTNALLLAERYAKLVNADFSQLLLWLQQWAQDMLAVKLAGRVYYHLDHTEQLHSLALHVKLSLLQLWQQRLQQARAAVAHPLNVQMVLEDILLDYVNLFE</sequence>
<dbReference type="PANTHER" id="PTHR11669:SF8">
    <property type="entry name" value="DNA POLYMERASE III SUBUNIT DELTA"/>
    <property type="match status" value="1"/>
</dbReference>
<reference evidence="2" key="1">
    <citation type="submission" date="2019-11" db="EMBL/GenBank/DDBJ databases">
        <title>Isolation and characterization of a novel species in the genus Sulfuriferula.</title>
        <authorList>
            <person name="Mochizuki J."/>
            <person name="Kojima H."/>
            <person name="Fukui M."/>
        </authorList>
    </citation>
    <scope>NUCLEOTIDE SEQUENCE [LARGE SCALE GENOMIC DNA]</scope>
    <source>
        <strain evidence="2">SGTM</strain>
    </source>
</reference>
<keyword evidence="2" id="KW-1185">Reference proteome</keyword>
<dbReference type="KEGG" id="sniv:SFSGTM_18210"/>
<organism evidence="1 2">
    <name type="scientific">Sulfuriferula nivalis</name>
    <dbReference type="NCBI Taxonomy" id="2675298"/>
    <lineage>
        <taxon>Bacteria</taxon>
        <taxon>Pseudomonadati</taxon>
        <taxon>Pseudomonadota</taxon>
        <taxon>Betaproteobacteria</taxon>
        <taxon>Nitrosomonadales</taxon>
        <taxon>Sulfuricellaceae</taxon>
        <taxon>Sulfuriferula</taxon>
    </lineage>
</organism>
<dbReference type="Gene3D" id="3.40.50.300">
    <property type="entry name" value="P-loop containing nucleotide triphosphate hydrolases"/>
    <property type="match status" value="1"/>
</dbReference>
<dbReference type="GO" id="GO:0009360">
    <property type="term" value="C:DNA polymerase III complex"/>
    <property type="evidence" value="ECO:0007669"/>
    <property type="project" value="TreeGrafter"/>
</dbReference>
<dbReference type="SUPFAM" id="SSF52540">
    <property type="entry name" value="P-loop containing nucleoside triphosphate hydrolases"/>
    <property type="match status" value="1"/>
</dbReference>
<dbReference type="GO" id="GO:0008408">
    <property type="term" value="F:3'-5' exonuclease activity"/>
    <property type="evidence" value="ECO:0007669"/>
    <property type="project" value="InterPro"/>
</dbReference>
<name>A0A809S9A3_9PROT</name>
<dbReference type="Proteomes" id="UP000463939">
    <property type="component" value="Chromosome"/>
</dbReference>
<proteinExistence type="predicted"/>